<evidence type="ECO:0000256" key="4">
    <source>
        <dbReference type="ARBA" id="ARBA00023125"/>
    </source>
</evidence>
<dbReference type="GO" id="GO:0005737">
    <property type="term" value="C:cytoplasm"/>
    <property type="evidence" value="ECO:0007669"/>
    <property type="project" value="TreeGrafter"/>
</dbReference>
<dbReference type="PANTHER" id="PTHR42963:SF1">
    <property type="entry name" value="DUF4476 DOMAIN-CONTAINING PROTEIN"/>
    <property type="match status" value="1"/>
</dbReference>
<keyword evidence="3" id="KW-0226">DNA condensation</keyword>
<dbReference type="PANTHER" id="PTHR42963">
    <property type="entry name" value="CHROMOSOME PARTITION PROTEIN MUKB"/>
    <property type="match status" value="1"/>
</dbReference>
<dbReference type="GO" id="GO:0030261">
    <property type="term" value="P:chromosome condensation"/>
    <property type="evidence" value="ECO:0007669"/>
    <property type="project" value="UniProtKB-KW"/>
</dbReference>
<dbReference type="Proteomes" id="UP000003692">
    <property type="component" value="Unassembled WGS sequence"/>
</dbReference>
<dbReference type="HOGENOM" id="CLU_668580_0_0_6"/>
<evidence type="ECO:0000313" key="6">
    <source>
        <dbReference type="Proteomes" id="UP000003692"/>
    </source>
</evidence>
<keyword evidence="1" id="KW-0963">Cytoplasm</keyword>
<dbReference type="Pfam" id="PF13558">
    <property type="entry name" value="SbcC_Walker_B"/>
    <property type="match status" value="1"/>
</dbReference>
<keyword evidence="4" id="KW-0238">DNA-binding</keyword>
<protein>
    <submittedName>
        <fullName evidence="5">Uncharacterized protein</fullName>
    </submittedName>
</protein>
<proteinExistence type="predicted"/>
<name>D4F6Z6_EDWTA</name>
<dbReference type="EMBL" id="ADGK01000217">
    <property type="protein sequence ID" value="EFE22477.1"/>
    <property type="molecule type" value="Genomic_DNA"/>
</dbReference>
<dbReference type="GO" id="GO:0003677">
    <property type="term" value="F:DNA binding"/>
    <property type="evidence" value="ECO:0007669"/>
    <property type="project" value="UniProtKB-KW"/>
</dbReference>
<sequence>MRAQVTQAKAGWCAVMRLVKDNGVERRLHRRELAYMDAEELRSMSDKALGALRLAVADNEHLRDVLRLSEDPKRPERKVQFYVAVYQHLRERIRQDIIRSDDPIDAIEQMEIELARLTEELTAREQKLAISARSVANIIRKTIQREQNRIRMLNQGLQSVAFGQVNSVRLNVNVRETHAMLLNVLSEQQEQHQDLFNSQRLTFSEALAKLYQRLNPQIDMGQRTPQTIGEELLDYRNYLEMEVEVNRGSDGWLRAESGALSTGEAIGTGMSILVMVVQSWEEESRRLRGKDISPCRLLFLDEAARLDAKSIATLFELCERLEMQLIIAAPENISPEKGTTYKLVRKVFNHTEHVHVVGLRGFASERTGEVAETLHQEASA</sequence>
<comment type="caution">
    <text evidence="5">The sequence shown here is derived from an EMBL/GenBank/DDBJ whole genome shotgun (WGS) entry which is preliminary data.</text>
</comment>
<organism evidence="5 6">
    <name type="scientific">Edwardsiella tarda ATCC 23685</name>
    <dbReference type="NCBI Taxonomy" id="500638"/>
    <lineage>
        <taxon>Bacteria</taxon>
        <taxon>Pseudomonadati</taxon>
        <taxon>Pseudomonadota</taxon>
        <taxon>Gammaproteobacteria</taxon>
        <taxon>Enterobacterales</taxon>
        <taxon>Hafniaceae</taxon>
        <taxon>Edwardsiella</taxon>
    </lineage>
</organism>
<keyword evidence="2" id="KW-0159">Chromosome partition</keyword>
<evidence type="ECO:0000256" key="3">
    <source>
        <dbReference type="ARBA" id="ARBA00023067"/>
    </source>
</evidence>
<dbReference type="Gene3D" id="3.40.1140.10">
    <property type="match status" value="1"/>
</dbReference>
<evidence type="ECO:0000313" key="5">
    <source>
        <dbReference type="EMBL" id="EFE22477.1"/>
    </source>
</evidence>
<dbReference type="FunFam" id="3.40.1140.10:FF:000001">
    <property type="entry name" value="Chromosome partition protein MukB"/>
    <property type="match status" value="1"/>
</dbReference>
<dbReference type="InterPro" id="IPR050308">
    <property type="entry name" value="MukB/SMC"/>
</dbReference>
<gene>
    <name evidence="5" type="ORF">EDWATA_02530</name>
</gene>
<dbReference type="GO" id="GO:0007059">
    <property type="term" value="P:chromosome segregation"/>
    <property type="evidence" value="ECO:0007669"/>
    <property type="project" value="UniProtKB-KW"/>
</dbReference>
<dbReference type="AlphaFoldDB" id="D4F6Z6"/>
<accession>D4F6Z6</accession>
<reference evidence="5 6" key="1">
    <citation type="submission" date="2010-02" db="EMBL/GenBank/DDBJ databases">
        <authorList>
            <person name="Weinstock G."/>
            <person name="Sodergren E."/>
            <person name="Clifton S."/>
            <person name="Fulton L."/>
            <person name="Fulton B."/>
            <person name="Courtney L."/>
            <person name="Fronick C."/>
            <person name="Harrison M."/>
            <person name="Strong C."/>
            <person name="Farmer C."/>
            <person name="Delahaunty K."/>
            <person name="Markovic C."/>
            <person name="Hall O."/>
            <person name="Minx P."/>
            <person name="Tomlinson C."/>
            <person name="Mitreva M."/>
            <person name="Nelson J."/>
            <person name="Hou S."/>
            <person name="Wollam A."/>
            <person name="Pepin K.H."/>
            <person name="Johnson M."/>
            <person name="Bhonagiri V."/>
            <person name="Zhang X."/>
            <person name="Suruliraj S."/>
            <person name="Warren W."/>
            <person name="Chinwalla A."/>
            <person name="Mardis E.R."/>
            <person name="Wilson R.K."/>
        </authorList>
    </citation>
    <scope>NUCLEOTIDE SEQUENCE [LARGE SCALE GENOMIC DNA]</scope>
    <source>
        <strain evidence="5 6">ATCC 23685</strain>
    </source>
</reference>
<evidence type="ECO:0000256" key="2">
    <source>
        <dbReference type="ARBA" id="ARBA00022829"/>
    </source>
</evidence>
<evidence type="ECO:0000256" key="1">
    <source>
        <dbReference type="ARBA" id="ARBA00022490"/>
    </source>
</evidence>
<dbReference type="NCBIfam" id="NF003422">
    <property type="entry name" value="PRK04863.1"/>
    <property type="match status" value="1"/>
</dbReference>